<organism evidence="1 2">
    <name type="scientific">Croceicoccus marinus</name>
    <dbReference type="NCBI Taxonomy" id="450378"/>
    <lineage>
        <taxon>Bacteria</taxon>
        <taxon>Pseudomonadati</taxon>
        <taxon>Pseudomonadota</taxon>
        <taxon>Alphaproteobacteria</taxon>
        <taxon>Sphingomonadales</taxon>
        <taxon>Erythrobacteraceae</taxon>
        <taxon>Croceicoccus</taxon>
    </lineage>
</organism>
<accession>A0A7G6VUK5</accession>
<dbReference type="EMBL" id="CP060052">
    <property type="protein sequence ID" value="QNE05420.1"/>
    <property type="molecule type" value="Genomic_DNA"/>
</dbReference>
<reference evidence="1 2" key="1">
    <citation type="submission" date="2020-08" db="EMBL/GenBank/DDBJ databases">
        <authorList>
            <person name="Liu G."/>
            <person name="Sun C."/>
        </authorList>
    </citation>
    <scope>NUCLEOTIDE SEQUENCE [LARGE SCALE GENOMIC DNA]</scope>
    <source>
        <strain evidence="1 2">OT19</strain>
    </source>
</reference>
<name>A0A7G6VUK5_9SPHN</name>
<dbReference type="AlphaFoldDB" id="A0A7G6VUK5"/>
<dbReference type="RefSeq" id="WP_185884526.1">
    <property type="nucleotide sequence ID" value="NZ_CP060052.1"/>
</dbReference>
<evidence type="ECO:0000313" key="1">
    <source>
        <dbReference type="EMBL" id="QNE05420.1"/>
    </source>
</evidence>
<gene>
    <name evidence="1" type="ORF">H4O24_01540</name>
</gene>
<proteinExistence type="predicted"/>
<protein>
    <submittedName>
        <fullName evidence="1">Uncharacterized protein</fullName>
    </submittedName>
</protein>
<evidence type="ECO:0000313" key="2">
    <source>
        <dbReference type="Proteomes" id="UP000515297"/>
    </source>
</evidence>
<sequence>MTEFADTPVAASRAPYAVTPHDTDALPRVPKALYIGTGGNVVVRGSEASADVTFTNVPSGTYLIVQASHVRATGTTASGIVAMA</sequence>
<dbReference type="Proteomes" id="UP000515297">
    <property type="component" value="Chromosome"/>
</dbReference>